<gene>
    <name evidence="1" type="ORF">F0P96_12810</name>
</gene>
<evidence type="ECO:0000313" key="1">
    <source>
        <dbReference type="EMBL" id="KAA9332351.1"/>
    </source>
</evidence>
<dbReference type="PROSITE" id="PS51257">
    <property type="entry name" value="PROKAR_LIPOPROTEIN"/>
    <property type="match status" value="1"/>
</dbReference>
<accession>A0A7L4ZYK8</accession>
<evidence type="ECO:0000313" key="2">
    <source>
        <dbReference type="Proteomes" id="UP000326380"/>
    </source>
</evidence>
<protein>
    <submittedName>
        <fullName evidence="1">Uncharacterized protein</fullName>
    </submittedName>
</protein>
<dbReference type="EMBL" id="VTWU01000004">
    <property type="protein sequence ID" value="KAA9332351.1"/>
    <property type="molecule type" value="Genomic_DNA"/>
</dbReference>
<comment type="caution">
    <text evidence="1">The sequence shown here is derived from an EMBL/GenBank/DDBJ whole genome shotgun (WGS) entry which is preliminary data.</text>
</comment>
<dbReference type="AlphaFoldDB" id="A0A7L4ZYK8"/>
<dbReference type="Proteomes" id="UP000326380">
    <property type="component" value="Unassembled WGS sequence"/>
</dbReference>
<reference evidence="1 2" key="1">
    <citation type="submission" date="2019-09" db="EMBL/GenBank/DDBJ databases">
        <title>Genome sequence of Hymenobacter sp. M3.</title>
        <authorList>
            <person name="Srinivasan S."/>
        </authorList>
    </citation>
    <scope>NUCLEOTIDE SEQUENCE [LARGE SCALE GENOMIC DNA]</scope>
    <source>
        <strain evidence="1 2">M3</strain>
    </source>
</reference>
<sequence>MKIPALFSLLLLGGLALGSCNSDDETQTKPTGLVGTWSLNKLECYCPSGTPTPVESITFDAAGNVTEYHNGQVERTGTYQLSTGSTSCATNADLVTFSWATQTPAASYSIVNDVLVIDQGLCFDAPRKTYGRVVTRQSK</sequence>
<proteinExistence type="predicted"/>
<name>A0A7L4ZYK8_9BACT</name>
<keyword evidence="2" id="KW-1185">Reference proteome</keyword>
<organism evidence="1 2">
    <name type="scientific">Hymenobacter busanensis</name>
    <dbReference type="NCBI Taxonomy" id="2607656"/>
    <lineage>
        <taxon>Bacteria</taxon>
        <taxon>Pseudomonadati</taxon>
        <taxon>Bacteroidota</taxon>
        <taxon>Cytophagia</taxon>
        <taxon>Cytophagales</taxon>
        <taxon>Hymenobacteraceae</taxon>
        <taxon>Hymenobacter</taxon>
    </lineage>
</organism>
<dbReference type="RefSeq" id="WP_151079292.1">
    <property type="nucleotide sequence ID" value="NZ_CP047647.1"/>
</dbReference>